<feature type="transmembrane region" description="Helical" evidence="1">
    <location>
        <begin position="114"/>
        <end position="137"/>
    </location>
</feature>
<accession>A0A930DP50</accession>
<feature type="transmembrane region" description="Helical" evidence="1">
    <location>
        <begin position="44"/>
        <end position="64"/>
    </location>
</feature>
<organism evidence="2 3">
    <name type="scientific">Oribacterium parvum</name>
    <dbReference type="NCBI Taxonomy" id="1501329"/>
    <lineage>
        <taxon>Bacteria</taxon>
        <taxon>Bacillati</taxon>
        <taxon>Bacillota</taxon>
        <taxon>Clostridia</taxon>
        <taxon>Lachnospirales</taxon>
        <taxon>Lachnospiraceae</taxon>
        <taxon>Oribacterium</taxon>
    </lineage>
</organism>
<proteinExistence type="predicted"/>
<dbReference type="AlphaFoldDB" id="A0A930DP50"/>
<evidence type="ECO:0000313" key="3">
    <source>
        <dbReference type="Proteomes" id="UP000709351"/>
    </source>
</evidence>
<comment type="caution">
    <text evidence="2">The sequence shown here is derived from an EMBL/GenBank/DDBJ whole genome shotgun (WGS) entry which is preliminary data.</text>
</comment>
<keyword evidence="1" id="KW-0472">Membrane</keyword>
<keyword evidence="1" id="KW-0812">Transmembrane</keyword>
<evidence type="ECO:0000256" key="1">
    <source>
        <dbReference type="SAM" id="Phobius"/>
    </source>
</evidence>
<name>A0A930DP50_9FIRM</name>
<dbReference type="Proteomes" id="UP000709351">
    <property type="component" value="Unassembled WGS sequence"/>
</dbReference>
<evidence type="ECO:0000313" key="2">
    <source>
        <dbReference type="EMBL" id="MBF1283985.1"/>
    </source>
</evidence>
<reference evidence="2" key="1">
    <citation type="submission" date="2020-04" db="EMBL/GenBank/DDBJ databases">
        <title>Deep metagenomics examines the oral microbiome during advanced dental caries in children, revealing novel taxa and co-occurrences with host molecules.</title>
        <authorList>
            <person name="Baker J.L."/>
            <person name="Morton J.T."/>
            <person name="Dinis M."/>
            <person name="Alvarez R."/>
            <person name="Tran N.C."/>
            <person name="Knight R."/>
            <person name="Edlund A."/>
        </authorList>
    </citation>
    <scope>NUCLEOTIDE SEQUENCE</scope>
    <source>
        <strain evidence="2">JCVI_24_bin.2</strain>
    </source>
</reference>
<sequence>MEKNQVIYYHSASHQDNAEERMENMQNRQNISDNRTSQLSWKSLLPITLTTAFVFAFAKIYSIFSHGVSSAFMSYAFLLPLTLIFLPKFINLCTGNRLWNLSLENADEAGEKKLFFTSLAFFLWKSGVAVLTVGSIYKGVLDIYGTSGTFEWIYLVVGILALVSGGIGALLAKKE</sequence>
<protein>
    <submittedName>
        <fullName evidence="2">Uncharacterized protein</fullName>
    </submittedName>
</protein>
<feature type="transmembrane region" description="Helical" evidence="1">
    <location>
        <begin position="152"/>
        <end position="172"/>
    </location>
</feature>
<gene>
    <name evidence="2" type="ORF">HXM93_05570</name>
</gene>
<keyword evidence="1" id="KW-1133">Transmembrane helix</keyword>
<dbReference type="EMBL" id="JABZRD010000322">
    <property type="protein sequence ID" value="MBF1283985.1"/>
    <property type="molecule type" value="Genomic_DNA"/>
</dbReference>
<feature type="transmembrane region" description="Helical" evidence="1">
    <location>
        <begin position="70"/>
        <end position="93"/>
    </location>
</feature>